<gene>
    <name evidence="2" type="ORF">COHA_010016</name>
</gene>
<evidence type="ECO:0000313" key="3">
    <source>
        <dbReference type="Proteomes" id="UP001205105"/>
    </source>
</evidence>
<organism evidence="2 3">
    <name type="scientific">Chlorella ohadii</name>
    <dbReference type="NCBI Taxonomy" id="2649997"/>
    <lineage>
        <taxon>Eukaryota</taxon>
        <taxon>Viridiplantae</taxon>
        <taxon>Chlorophyta</taxon>
        <taxon>core chlorophytes</taxon>
        <taxon>Trebouxiophyceae</taxon>
        <taxon>Chlorellales</taxon>
        <taxon>Chlorellaceae</taxon>
        <taxon>Chlorella clade</taxon>
        <taxon>Chlorella</taxon>
    </lineage>
</organism>
<keyword evidence="3" id="KW-1185">Reference proteome</keyword>
<evidence type="ECO:0000313" key="2">
    <source>
        <dbReference type="EMBL" id="KAI7836088.1"/>
    </source>
</evidence>
<dbReference type="InterPro" id="IPR022542">
    <property type="entry name" value="FOCAD/RST1_DUF3730"/>
</dbReference>
<comment type="caution">
    <text evidence="2">The sequence shown here is derived from an EMBL/GenBank/DDBJ whole genome shotgun (WGS) entry which is preliminary data.</text>
</comment>
<accession>A0AAD5H015</accession>
<dbReference type="Pfam" id="PF12530">
    <property type="entry name" value="DUF3730"/>
    <property type="match status" value="1"/>
</dbReference>
<dbReference type="GO" id="GO:0060147">
    <property type="term" value="P:regulation of post-transcriptional gene silencing"/>
    <property type="evidence" value="ECO:0007669"/>
    <property type="project" value="InterPro"/>
</dbReference>
<dbReference type="InterPro" id="IPR045163">
    <property type="entry name" value="Focadhesin/RST1"/>
</dbReference>
<name>A0AAD5H015_9CHLO</name>
<dbReference type="Proteomes" id="UP001205105">
    <property type="component" value="Unassembled WGS sequence"/>
</dbReference>
<reference evidence="2" key="1">
    <citation type="submission" date="2020-11" db="EMBL/GenBank/DDBJ databases">
        <title>Chlorella ohadii genome sequencing and assembly.</title>
        <authorList>
            <person name="Murik O."/>
            <person name="Treves H."/>
            <person name="Kedem I."/>
            <person name="Shotland Y."/>
            <person name="Kaplan A."/>
        </authorList>
    </citation>
    <scope>NUCLEOTIDE SEQUENCE</scope>
    <source>
        <strain evidence="2">1</strain>
    </source>
</reference>
<dbReference type="PANTHER" id="PTHR16212:SF4">
    <property type="entry name" value="FOCADHESIN"/>
    <property type="match status" value="1"/>
</dbReference>
<feature type="domain" description="DUF3730" evidence="1">
    <location>
        <begin position="490"/>
        <end position="609"/>
    </location>
</feature>
<dbReference type="PANTHER" id="PTHR16212">
    <property type="entry name" value="FOCADHESIN FAMILY MEMBER"/>
    <property type="match status" value="1"/>
</dbReference>
<dbReference type="SUPFAM" id="SSF48371">
    <property type="entry name" value="ARM repeat"/>
    <property type="match status" value="1"/>
</dbReference>
<proteinExistence type="predicted"/>
<sequence length="1373" mass="141208">MAECLSHSSQAVVEAAVQALLALPAESAAGHAASPQDLLLTALSVAGPATAAPLADGILRLYERRLSGRLPTTPQPQPATAWRAHPLSRALLSNAAAAQPLVLGTARLLARAAESSGSPAAFATTLSALHPFLSFLLLDPQLATTQPLLPSMAHSALARVACCASSSAAHLELLGLLVAHLPALRVTAVDPSGAQQAAAAVADVMDVVESCCEEPDADTVASLASHLICLCHEAAAAEAPAVLQQLLAALSVLAGHWPGAVAVHAASLGTLLLQHPTAQLLSAAGAEAALALLATLLQHLAQDDSCAAMDSEQLASLLLLPLLQQAAFGGSKESKQWACHAMSMLRSLPASTSRPSSSGCSTTKPLQLHSTAGRVHIAEQLLARLWHRPLEAQHWLASLCLSVAAPAGSSSSREEGSRPSKDQQQLDRGTLLVASALLQHPSETVQRAALRALVATMAATLLLGLSLLPLIVHQLQHQVERFLSGKVQRPQRQLLELLRALAEAGRHPAALPFVLRTLQPLLSAGTPEVLQAAGLRLLCRLWHTSGGRAYQQLRAAVIGYAAPGQSPGLALRVARAECLRDICTADPDKAVELVGLVQVRLLGGGGLDAAVQPDAAAAIIDALWLAVAHEAPQVRCQAYASLAAYTFETLEGIEALRPLSAYAALLHSELRHQQETASSRTFPRARQRRVAAAALAESSTADLLQRLPDLPAVAVQLFFAPPPPPATSSKAAAAAAAKHAAADYQAVFQQLLRQPAALPNAAENAGEAAQMLAAWGSFFRRWLAAERAGAKQATTSQQQTAADAAMQVWAVVEPALGGGEGGTPAAAASAVWVAATLCLATQQPLPALVTAVHSHLASIAAGGLQHSAAAQRTALAALGSLAEALRLALGAPALEATLHLLHEQLHSQQSGSSDTTAAALTAGSLLAAALRQGFAPTEQQAAPATLQQLLALPAGAARLPQAAAAKRGAAAGVAALLEAGTVDPGSQPFKAAVAALEVLALGDPDPRTCRACSVPLALLCHAVKRAGGLGGRAAASATDVQGVHKGLSQLPADGALRPLLESLLEGHWALPLGEGETGPQPRAELTAAESAALLRSLATAQRLPALNYGTLCRRLLRSHSGDAELYAAVTSFAAAQGSRQQQQYHLADFAAELLSQGSQEPAPGWQLQALLDHLPQLLAALPEAQASAALGTLCLQAAAPDASGQQARLPPLLGALEPLLEGSSSPALQQAAQQALVTVLLQALPQPSRYPLASATEADACAPLSAQQRCWAAAVRCLQLLPVAQLESALQQPALLRQLPLHAAAAAAAMVAGGKLDARALQHPRNLLLSTGGPGQHLGRAAILVGRAVGTLPPAQRQQWLLDVLDACKVSHS</sequence>
<dbReference type="EMBL" id="JADXDR010000205">
    <property type="protein sequence ID" value="KAI7836088.1"/>
    <property type="molecule type" value="Genomic_DNA"/>
</dbReference>
<protein>
    <recommendedName>
        <fullName evidence="1">DUF3730 domain-containing protein</fullName>
    </recommendedName>
</protein>
<dbReference type="InterPro" id="IPR016024">
    <property type="entry name" value="ARM-type_fold"/>
</dbReference>
<evidence type="ECO:0000259" key="1">
    <source>
        <dbReference type="Pfam" id="PF12530"/>
    </source>
</evidence>